<feature type="compositionally biased region" description="Polar residues" evidence="1">
    <location>
        <begin position="407"/>
        <end position="418"/>
    </location>
</feature>
<feature type="region of interest" description="Disordered" evidence="1">
    <location>
        <begin position="272"/>
        <end position="297"/>
    </location>
</feature>
<name>A0A1Y2HEE7_9FUNG</name>
<dbReference type="AlphaFoldDB" id="A0A1Y2HEE7"/>
<feature type="region of interest" description="Disordered" evidence="1">
    <location>
        <begin position="402"/>
        <end position="430"/>
    </location>
</feature>
<evidence type="ECO:0000313" key="3">
    <source>
        <dbReference type="Proteomes" id="UP000193411"/>
    </source>
</evidence>
<dbReference type="EMBL" id="MCFL01000040">
    <property type="protein sequence ID" value="ORZ32957.1"/>
    <property type="molecule type" value="Genomic_DNA"/>
</dbReference>
<feature type="region of interest" description="Disordered" evidence="1">
    <location>
        <begin position="1"/>
        <end position="82"/>
    </location>
</feature>
<organism evidence="2 3">
    <name type="scientific">Catenaria anguillulae PL171</name>
    <dbReference type="NCBI Taxonomy" id="765915"/>
    <lineage>
        <taxon>Eukaryota</taxon>
        <taxon>Fungi</taxon>
        <taxon>Fungi incertae sedis</taxon>
        <taxon>Blastocladiomycota</taxon>
        <taxon>Blastocladiomycetes</taxon>
        <taxon>Blastocladiales</taxon>
        <taxon>Catenariaceae</taxon>
        <taxon>Catenaria</taxon>
    </lineage>
</organism>
<comment type="caution">
    <text evidence="2">The sequence shown here is derived from an EMBL/GenBank/DDBJ whole genome shotgun (WGS) entry which is preliminary data.</text>
</comment>
<feature type="region of interest" description="Disordered" evidence="1">
    <location>
        <begin position="508"/>
        <end position="532"/>
    </location>
</feature>
<dbReference type="Proteomes" id="UP000193411">
    <property type="component" value="Unassembled WGS sequence"/>
</dbReference>
<evidence type="ECO:0000313" key="2">
    <source>
        <dbReference type="EMBL" id="ORZ32957.1"/>
    </source>
</evidence>
<feature type="compositionally biased region" description="Basic and acidic residues" evidence="1">
    <location>
        <begin position="60"/>
        <end position="79"/>
    </location>
</feature>
<gene>
    <name evidence="2" type="ORF">BCR44DRAFT_24503</name>
</gene>
<feature type="compositionally biased region" description="Polar residues" evidence="1">
    <location>
        <begin position="1"/>
        <end position="10"/>
    </location>
</feature>
<proteinExistence type="predicted"/>
<keyword evidence="3" id="KW-1185">Reference proteome</keyword>
<evidence type="ECO:0000256" key="1">
    <source>
        <dbReference type="SAM" id="MobiDB-lite"/>
    </source>
</evidence>
<accession>A0A1Y2HEE7</accession>
<reference evidence="2 3" key="1">
    <citation type="submission" date="2016-07" db="EMBL/GenBank/DDBJ databases">
        <title>Pervasive Adenine N6-methylation of Active Genes in Fungi.</title>
        <authorList>
            <consortium name="DOE Joint Genome Institute"/>
            <person name="Mondo S.J."/>
            <person name="Dannebaum R.O."/>
            <person name="Kuo R.C."/>
            <person name="Labutti K."/>
            <person name="Haridas S."/>
            <person name="Kuo A."/>
            <person name="Salamov A."/>
            <person name="Ahrendt S.R."/>
            <person name="Lipzen A."/>
            <person name="Sullivan W."/>
            <person name="Andreopoulos W.B."/>
            <person name="Clum A."/>
            <person name="Lindquist E."/>
            <person name="Daum C."/>
            <person name="Ramamoorthy G.K."/>
            <person name="Gryganskyi A."/>
            <person name="Culley D."/>
            <person name="Magnuson J.K."/>
            <person name="James T.Y."/>
            <person name="O'Malley M.A."/>
            <person name="Stajich J.E."/>
            <person name="Spatafora J.W."/>
            <person name="Visel A."/>
            <person name="Grigoriev I.V."/>
        </authorList>
    </citation>
    <scope>NUCLEOTIDE SEQUENCE [LARGE SCALE GENOMIC DNA]</scope>
    <source>
        <strain evidence="2 3">PL171</strain>
    </source>
</reference>
<protein>
    <submittedName>
        <fullName evidence="2">Uncharacterized protein</fullName>
    </submittedName>
</protein>
<sequence length="849" mass="93233">MSPIKPTTGSQRRQQQREERGRQLLRRPQTMKGQVQPAKTPRDAKKQRQLQRQCRIISHSKTEAKPVKATRRQNDDPKHVGQPLLAAGKQGQAHPVLSTVGAPLETLFTNANEDVEFDSSSTSQANSVEPSPTMIRIREFLGIQTATLHVVRSLEHATAHHSAAIEEWVDSDEEELSDAQARLVADAVRETVKIDDHRHTHDHHELLTNLLSNPAEAPEPPGLNQHHGLHGVMDGSIPAEVIVRIGRVAQEAVLVVRDTFQPHELEAQTVPVEQWINNDTASDSDSDDGNNLNGSVRGIAVRGSPGFHCGPTGNSSISVRVHQVDELKPAELHVHAHRRSDFGKLKSCDSTIKATGGHRHIDGGWNQGQFTFEKLAYGPLFPHVPHDQINCTGQVVKLRMDSRDSESCSSPTVNSPGHPNQKEPAPVANRKPAPTAIAQSLLPQRKKYHRRACQDRYPASLARNRNIDKHNGQIEHTGNGSGVPVFAGKPDPPSLPSLEYNTYNHARERHDSGNFGDSGPSTVTVTDKKEKRTVDVVSESQVTNAGEHVIRDQSSKSSTQIGLLGHLKSAVKRAVGIVSSSPKSAANAPSKPTFDIIHLTFKGVQRLGFRAGSLQRTSPLGPNNLEWAKLFDPVTGTRRCRDPVATLKRKVGRSTVHPGHLLNGLALWMRNRYGGVPLVSPQQIVAIGRKMHAQHCQGCGWCPDQMMEALGDEVRGSIWPTDTSKDDRQERWEMVVRILSELRALYAPNTGIDTPLAASALALVCLLDKASMDNAGCGFMLGIDDLDDDEVDVYEHTTRFGMLVFRDILTAYDAPMLDTGRAKKQSAAEKPCATHHWSCLRRKACPGCL</sequence>